<evidence type="ECO:0000256" key="8">
    <source>
        <dbReference type="ARBA" id="ARBA00023136"/>
    </source>
</evidence>
<evidence type="ECO:0000259" key="9">
    <source>
        <dbReference type="PROSITE" id="PS50893"/>
    </source>
</evidence>
<keyword evidence="11" id="KW-1185">Reference proteome</keyword>
<keyword evidence="8" id="KW-0472">Membrane</keyword>
<evidence type="ECO:0000256" key="5">
    <source>
        <dbReference type="ARBA" id="ARBA00022741"/>
    </source>
</evidence>
<dbReference type="RefSeq" id="WP_134207898.1">
    <property type="nucleotide sequence ID" value="NZ_CP038015.1"/>
</dbReference>
<comment type="subcellular location">
    <subcellularLocation>
        <location evidence="1">Cell membrane</location>
        <topology evidence="1">Peripheral membrane protein</topology>
    </subcellularLocation>
</comment>
<dbReference type="Pfam" id="PF00005">
    <property type="entry name" value="ABC_tran"/>
    <property type="match status" value="2"/>
</dbReference>
<dbReference type="Proteomes" id="UP000294292">
    <property type="component" value="Chromosome"/>
</dbReference>
<keyword evidence="4" id="KW-1003">Cell membrane</keyword>
<accession>A0A4P6ZT78</accession>
<evidence type="ECO:0000256" key="2">
    <source>
        <dbReference type="ARBA" id="ARBA00005417"/>
    </source>
</evidence>
<dbReference type="PANTHER" id="PTHR43553">
    <property type="entry name" value="HEAVY METAL TRANSPORTER"/>
    <property type="match status" value="1"/>
</dbReference>
<evidence type="ECO:0000256" key="7">
    <source>
        <dbReference type="ARBA" id="ARBA00022967"/>
    </source>
</evidence>
<evidence type="ECO:0000313" key="10">
    <source>
        <dbReference type="EMBL" id="QBP39650.1"/>
    </source>
</evidence>
<evidence type="ECO:0000256" key="4">
    <source>
        <dbReference type="ARBA" id="ARBA00022475"/>
    </source>
</evidence>
<sequence length="487" mass="54190">MVNSLLTKSTIETEIKPTIINFKDVTFQFPEDEVPIFRNITFSILAGERVVLYGPSGCGKSTLLYLINRLYPDNCDGELEGFISLWDKNAATYAAGEINRRIATVFQDPDTQFCMPTVEQEMAFTLENLHVSRLEMEQRITSTLEMTGLSDIRHSTIQTLSGGMKQRVATACAILMEPEVLLLDEPLAHLDPLTAQHYVEWLDALQFSHALTIIAIEHRLDVWGTFFNRAVYVTTSGTFSIEENPTRSPIVFPKRKSTIEPEIAFEASDVSVHVKDKQLLNNISLSLKRGEIAVLAGPNGSGKSTFLKTVCGILKKSQGRIESGNKLPGYVPQSPEHLFVTQLIAEEIRFSNHANEEEISDIMTRLRLNEIRHAHPFAVSHGQKRRVAIGAMLADKRPVLLLDEPTSGQDAAALLELFHLIDARAKEGLAVLIVTHDMTFASAIADTVFLINNGELSGRFKNDVLWQQTNLLNHHQLVSPNGGISHV</sequence>
<evidence type="ECO:0000313" key="11">
    <source>
        <dbReference type="Proteomes" id="UP000294292"/>
    </source>
</evidence>
<comment type="similarity">
    <text evidence="2">Belongs to the ABC transporter superfamily.</text>
</comment>
<dbReference type="PROSITE" id="PS00211">
    <property type="entry name" value="ABC_TRANSPORTER_1"/>
    <property type="match status" value="1"/>
</dbReference>
<evidence type="ECO:0000256" key="3">
    <source>
        <dbReference type="ARBA" id="ARBA00022448"/>
    </source>
</evidence>
<keyword evidence="6 10" id="KW-0067">ATP-binding</keyword>
<dbReference type="GO" id="GO:0042626">
    <property type="term" value="F:ATPase-coupled transmembrane transporter activity"/>
    <property type="evidence" value="ECO:0007669"/>
    <property type="project" value="TreeGrafter"/>
</dbReference>
<proteinExistence type="inferred from homology"/>
<reference evidence="10 11" key="1">
    <citation type="submission" date="2019-03" db="EMBL/GenBank/DDBJ databases">
        <title>Complete genome sequence of Paenisporosarcina antarctica CGMCC 1.6503T.</title>
        <authorList>
            <person name="Rong J.-C."/>
            <person name="Chi N.-Y."/>
            <person name="Zhang Q.-F."/>
        </authorList>
    </citation>
    <scope>NUCLEOTIDE SEQUENCE [LARGE SCALE GENOMIC DNA]</scope>
    <source>
        <strain evidence="10 11">CGMCC 1.6503</strain>
    </source>
</reference>
<dbReference type="InterPro" id="IPR015856">
    <property type="entry name" value="ABC_transpr_CbiO/EcfA_su"/>
</dbReference>
<keyword evidence="3" id="KW-0813">Transport</keyword>
<dbReference type="SMART" id="SM00382">
    <property type="entry name" value="AAA"/>
    <property type="match status" value="2"/>
</dbReference>
<protein>
    <submittedName>
        <fullName evidence="10">Energy-coupling factor ABC transporter ATP-binding protein</fullName>
    </submittedName>
</protein>
<evidence type="ECO:0000256" key="1">
    <source>
        <dbReference type="ARBA" id="ARBA00004202"/>
    </source>
</evidence>
<keyword evidence="7" id="KW-1278">Translocase</keyword>
<dbReference type="PROSITE" id="PS50893">
    <property type="entry name" value="ABC_TRANSPORTER_2"/>
    <property type="match status" value="2"/>
</dbReference>
<dbReference type="Gene3D" id="3.40.50.300">
    <property type="entry name" value="P-loop containing nucleotide triphosphate hydrolases"/>
    <property type="match status" value="2"/>
</dbReference>
<dbReference type="GO" id="GO:0005524">
    <property type="term" value="F:ATP binding"/>
    <property type="evidence" value="ECO:0007669"/>
    <property type="project" value="UniProtKB-KW"/>
</dbReference>
<dbReference type="AlphaFoldDB" id="A0A4P6ZT78"/>
<dbReference type="InterPro" id="IPR027417">
    <property type="entry name" value="P-loop_NTPase"/>
</dbReference>
<keyword evidence="5" id="KW-0547">Nucleotide-binding</keyword>
<dbReference type="GO" id="GO:0016887">
    <property type="term" value="F:ATP hydrolysis activity"/>
    <property type="evidence" value="ECO:0007669"/>
    <property type="project" value="InterPro"/>
</dbReference>
<name>A0A4P6ZT78_9BACL</name>
<feature type="domain" description="ABC transporter" evidence="9">
    <location>
        <begin position="20"/>
        <end position="261"/>
    </location>
</feature>
<organism evidence="10 11">
    <name type="scientific">Paenisporosarcina antarctica</name>
    <dbReference type="NCBI Taxonomy" id="417367"/>
    <lineage>
        <taxon>Bacteria</taxon>
        <taxon>Bacillati</taxon>
        <taxon>Bacillota</taxon>
        <taxon>Bacilli</taxon>
        <taxon>Bacillales</taxon>
        <taxon>Caryophanaceae</taxon>
        <taxon>Paenisporosarcina</taxon>
    </lineage>
</organism>
<dbReference type="InterPro" id="IPR017871">
    <property type="entry name" value="ABC_transporter-like_CS"/>
</dbReference>
<dbReference type="OrthoDB" id="501320at2"/>
<dbReference type="SUPFAM" id="SSF52540">
    <property type="entry name" value="P-loop containing nucleoside triphosphate hydrolases"/>
    <property type="match status" value="2"/>
</dbReference>
<dbReference type="EMBL" id="CP038015">
    <property type="protein sequence ID" value="QBP39650.1"/>
    <property type="molecule type" value="Genomic_DNA"/>
</dbReference>
<evidence type="ECO:0000256" key="6">
    <source>
        <dbReference type="ARBA" id="ARBA00022840"/>
    </source>
</evidence>
<gene>
    <name evidence="10" type="ORF">E2636_00095</name>
</gene>
<dbReference type="PANTHER" id="PTHR43553:SF19">
    <property type="entry name" value="HMP_THIAMINE IMPORT ATP-BINDING PROTEIN YKOD-RELATED"/>
    <property type="match status" value="1"/>
</dbReference>
<dbReference type="GO" id="GO:0043190">
    <property type="term" value="C:ATP-binding cassette (ABC) transporter complex"/>
    <property type="evidence" value="ECO:0007669"/>
    <property type="project" value="TreeGrafter"/>
</dbReference>
<dbReference type="CDD" id="cd03225">
    <property type="entry name" value="ABC_cobalt_CbiO_domain1"/>
    <property type="match status" value="2"/>
</dbReference>
<dbReference type="KEGG" id="panc:E2636_00095"/>
<feature type="domain" description="ABC transporter" evidence="9">
    <location>
        <begin position="265"/>
        <end position="478"/>
    </location>
</feature>
<dbReference type="InterPro" id="IPR003593">
    <property type="entry name" value="AAA+_ATPase"/>
</dbReference>
<dbReference type="InterPro" id="IPR050095">
    <property type="entry name" value="ECF_ABC_transporter_ATP-bd"/>
</dbReference>
<dbReference type="InterPro" id="IPR003439">
    <property type="entry name" value="ABC_transporter-like_ATP-bd"/>
</dbReference>